<dbReference type="Gene3D" id="2.40.10.120">
    <property type="match status" value="1"/>
</dbReference>
<name>A0ABS7TR94_9BACT</name>
<evidence type="ECO:0000256" key="1">
    <source>
        <dbReference type="SAM" id="MobiDB-lite"/>
    </source>
</evidence>
<keyword evidence="2" id="KW-0378">Hydrolase</keyword>
<dbReference type="Pfam" id="PF13365">
    <property type="entry name" value="Trypsin_2"/>
    <property type="match status" value="1"/>
</dbReference>
<gene>
    <name evidence="2" type="ORF">K7C98_16045</name>
</gene>
<dbReference type="GO" id="GO:0008233">
    <property type="term" value="F:peptidase activity"/>
    <property type="evidence" value="ECO:0007669"/>
    <property type="project" value="UniProtKB-KW"/>
</dbReference>
<dbReference type="EMBL" id="JAIRAU010000019">
    <property type="protein sequence ID" value="MBZ5710772.1"/>
    <property type="molecule type" value="Genomic_DNA"/>
</dbReference>
<evidence type="ECO:0000313" key="2">
    <source>
        <dbReference type="EMBL" id="MBZ5710772.1"/>
    </source>
</evidence>
<proteinExistence type="predicted"/>
<comment type="caution">
    <text evidence="2">The sequence shown here is derived from an EMBL/GenBank/DDBJ whole genome shotgun (WGS) entry which is preliminary data.</text>
</comment>
<feature type="region of interest" description="Disordered" evidence="1">
    <location>
        <begin position="1"/>
        <end position="26"/>
    </location>
</feature>
<dbReference type="RefSeq" id="WP_224192542.1">
    <property type="nucleotide sequence ID" value="NZ_JAIRAU010000019.1"/>
</dbReference>
<keyword evidence="3" id="KW-1185">Reference proteome</keyword>
<accession>A0ABS7TR94</accession>
<organism evidence="2 3">
    <name type="scientific">Nannocystis pusilla</name>
    <dbReference type="NCBI Taxonomy" id="889268"/>
    <lineage>
        <taxon>Bacteria</taxon>
        <taxon>Pseudomonadati</taxon>
        <taxon>Myxococcota</taxon>
        <taxon>Polyangia</taxon>
        <taxon>Nannocystales</taxon>
        <taxon>Nannocystaceae</taxon>
        <taxon>Nannocystis</taxon>
    </lineage>
</organism>
<protein>
    <submittedName>
        <fullName evidence="2">Serine protease</fullName>
    </submittedName>
</protein>
<dbReference type="InterPro" id="IPR009003">
    <property type="entry name" value="Peptidase_S1_PA"/>
</dbReference>
<dbReference type="SUPFAM" id="SSF50494">
    <property type="entry name" value="Trypsin-like serine proteases"/>
    <property type="match status" value="1"/>
</dbReference>
<reference evidence="2" key="1">
    <citation type="submission" date="2021-08" db="EMBL/GenBank/DDBJ databases">
        <authorList>
            <person name="Stevens D.C."/>
        </authorList>
    </citation>
    <scope>NUCLEOTIDE SEQUENCE</scope>
    <source>
        <strain evidence="2">DSM 53165</strain>
    </source>
</reference>
<keyword evidence="2" id="KW-0645">Protease</keyword>
<dbReference type="Proteomes" id="UP001139031">
    <property type="component" value="Unassembled WGS sequence"/>
</dbReference>
<sequence length="286" mass="31046">MTSQDSMESHEVEAETVPVTSPPGQGRAPAMGGLEAIHRMFPCPLVVRGGTFELPPETEWHAVLTAARPRLEAMVGAVGRLECPELGPAMQLGTAWLVRDDVAVTNRHALLPFLDDMERGTRSFRIDLCAEVGSEADLRCPVLRVLYLAPDLDLAFVQVAQLRSPRPAIPIVDTIVPEHPVAVIGFPHDEAAEYGSEAYQQCFKDGFDREGRGFKRISLGHLTGMTHAVVEHDCTTLGGSSGSVIVDLVRGAAIGLNFGQSFETMLNSGVPGWLVRERLARLERFG</sequence>
<dbReference type="GO" id="GO:0006508">
    <property type="term" value="P:proteolysis"/>
    <property type="evidence" value="ECO:0007669"/>
    <property type="project" value="UniProtKB-KW"/>
</dbReference>
<evidence type="ECO:0000313" key="3">
    <source>
        <dbReference type="Proteomes" id="UP001139031"/>
    </source>
</evidence>